<evidence type="ECO:0000256" key="3">
    <source>
        <dbReference type="ARBA" id="ARBA00023274"/>
    </source>
</evidence>
<comment type="similarity">
    <text evidence="1">Belongs to the universal ribosomal protein uL4 family.</text>
</comment>
<dbReference type="OrthoDB" id="10259785at2759"/>
<keyword evidence="3" id="KW-0687">Ribonucleoprotein</keyword>
<dbReference type="InterPro" id="IPR023574">
    <property type="entry name" value="Ribosomal_uL4_dom_sf"/>
</dbReference>
<gene>
    <name evidence="4" type="ORF">RSOLAG1IB_11657</name>
</gene>
<dbReference type="GO" id="GO:0005840">
    <property type="term" value="C:ribosome"/>
    <property type="evidence" value="ECO:0007669"/>
    <property type="project" value="UniProtKB-KW"/>
</dbReference>
<accession>A0A0B7F8L5</accession>
<evidence type="ECO:0000313" key="5">
    <source>
        <dbReference type="Proteomes" id="UP000059188"/>
    </source>
</evidence>
<protein>
    <submittedName>
        <fullName evidence="4">Uncharacterized protein</fullName>
    </submittedName>
</protein>
<dbReference type="GO" id="GO:0006412">
    <property type="term" value="P:translation"/>
    <property type="evidence" value="ECO:0007669"/>
    <property type="project" value="InterPro"/>
</dbReference>
<evidence type="ECO:0000256" key="1">
    <source>
        <dbReference type="ARBA" id="ARBA00010528"/>
    </source>
</evidence>
<dbReference type="GO" id="GO:0003735">
    <property type="term" value="F:structural constituent of ribosome"/>
    <property type="evidence" value="ECO:0007669"/>
    <property type="project" value="InterPro"/>
</dbReference>
<proteinExistence type="inferred from homology"/>
<name>A0A0B7F8L5_THACB</name>
<dbReference type="GO" id="GO:1990904">
    <property type="term" value="C:ribonucleoprotein complex"/>
    <property type="evidence" value="ECO:0007669"/>
    <property type="project" value="UniProtKB-KW"/>
</dbReference>
<organism evidence="4 5">
    <name type="scientific">Thanatephorus cucumeris (strain AG1-IB / isolate 7/3/14)</name>
    <name type="common">Lettuce bottom rot fungus</name>
    <name type="synonym">Rhizoctonia solani</name>
    <dbReference type="NCBI Taxonomy" id="1108050"/>
    <lineage>
        <taxon>Eukaryota</taxon>
        <taxon>Fungi</taxon>
        <taxon>Dikarya</taxon>
        <taxon>Basidiomycota</taxon>
        <taxon>Agaricomycotina</taxon>
        <taxon>Agaricomycetes</taxon>
        <taxon>Cantharellales</taxon>
        <taxon>Ceratobasidiaceae</taxon>
        <taxon>Rhizoctonia</taxon>
        <taxon>Rhizoctonia solani AG-1</taxon>
    </lineage>
</organism>
<dbReference type="AlphaFoldDB" id="A0A0B7F8L5"/>
<dbReference type="Proteomes" id="UP000059188">
    <property type="component" value="Unassembled WGS sequence"/>
</dbReference>
<keyword evidence="2" id="KW-0689">Ribosomal protein</keyword>
<sequence>MASRPTVSICTTTSKVSSSLTLPAVLTAPICLDVVQQVHKSIAKNKHQMEFKGTWTEILSHMDCWGLMLIRFAS</sequence>
<dbReference type="Gene3D" id="3.40.1370.10">
    <property type="match status" value="1"/>
</dbReference>
<reference evidence="4 5" key="1">
    <citation type="submission" date="2014-11" db="EMBL/GenBank/DDBJ databases">
        <authorList>
            <person name="Wibberg Daniel"/>
        </authorList>
    </citation>
    <scope>NUCLEOTIDE SEQUENCE [LARGE SCALE GENOMIC DNA]</scope>
    <source>
        <strain evidence="4">Rhizoctonia solani AG1-IB 7/3/14</strain>
    </source>
</reference>
<dbReference type="EMBL" id="LN679261">
    <property type="protein sequence ID" value="CEL54411.1"/>
    <property type="molecule type" value="Genomic_DNA"/>
</dbReference>
<evidence type="ECO:0000313" key="4">
    <source>
        <dbReference type="EMBL" id="CEL54411.1"/>
    </source>
</evidence>
<dbReference type="STRING" id="1108050.A0A0B7F8L5"/>
<evidence type="ECO:0000256" key="2">
    <source>
        <dbReference type="ARBA" id="ARBA00022980"/>
    </source>
</evidence>
<keyword evidence="5" id="KW-1185">Reference proteome</keyword>